<dbReference type="RefSeq" id="XP_038066322.1">
    <property type="nucleotide sequence ID" value="XM_038210394.1"/>
</dbReference>
<evidence type="ECO:0000259" key="3">
    <source>
        <dbReference type="PROSITE" id="PS50217"/>
    </source>
</evidence>
<name>A0A914ARD2_PATMI</name>
<feature type="compositionally biased region" description="Basic and acidic residues" evidence="2">
    <location>
        <begin position="212"/>
        <end position="221"/>
    </location>
</feature>
<feature type="region of interest" description="Disordered" evidence="2">
    <location>
        <begin position="74"/>
        <end position="143"/>
    </location>
</feature>
<dbReference type="EnsemblMetazoa" id="XM_038210394.1">
    <property type="protein sequence ID" value="XP_038066322.1"/>
    <property type="gene ID" value="LOC119736380"/>
</dbReference>
<reference evidence="4" key="1">
    <citation type="submission" date="2022-11" db="UniProtKB">
        <authorList>
            <consortium name="EnsemblMetazoa"/>
        </authorList>
    </citation>
    <scope>IDENTIFICATION</scope>
</reference>
<dbReference type="PANTHER" id="PTHR23334:SF20">
    <property type="entry name" value="BASIC LEUCINE ZIPPER 24"/>
    <property type="match status" value="1"/>
</dbReference>
<feature type="compositionally biased region" description="Polar residues" evidence="2">
    <location>
        <begin position="100"/>
        <end position="119"/>
    </location>
</feature>
<evidence type="ECO:0000313" key="5">
    <source>
        <dbReference type="Proteomes" id="UP000887568"/>
    </source>
</evidence>
<dbReference type="Proteomes" id="UP000887568">
    <property type="component" value="Unplaced"/>
</dbReference>
<dbReference type="SMART" id="SM00338">
    <property type="entry name" value="BRLZ"/>
    <property type="match status" value="1"/>
</dbReference>
<evidence type="ECO:0000256" key="1">
    <source>
        <dbReference type="SAM" id="Coils"/>
    </source>
</evidence>
<dbReference type="GO" id="GO:0000978">
    <property type="term" value="F:RNA polymerase II cis-regulatory region sequence-specific DNA binding"/>
    <property type="evidence" value="ECO:0007669"/>
    <property type="project" value="TreeGrafter"/>
</dbReference>
<protein>
    <recommendedName>
        <fullName evidence="3">BZIP domain-containing protein</fullName>
    </recommendedName>
</protein>
<dbReference type="GO" id="GO:0006351">
    <property type="term" value="P:DNA-templated transcription"/>
    <property type="evidence" value="ECO:0007669"/>
    <property type="project" value="InterPro"/>
</dbReference>
<dbReference type="SUPFAM" id="SSF57959">
    <property type="entry name" value="Leucine zipper domain"/>
    <property type="match status" value="1"/>
</dbReference>
<keyword evidence="5" id="KW-1185">Reference proteome</keyword>
<dbReference type="OMA" id="PGNFCMY"/>
<dbReference type="Gene3D" id="1.20.5.170">
    <property type="match status" value="1"/>
</dbReference>
<dbReference type="InterPro" id="IPR004827">
    <property type="entry name" value="bZIP"/>
</dbReference>
<dbReference type="GeneID" id="119736380"/>
<proteinExistence type="predicted"/>
<dbReference type="CDD" id="cd14693">
    <property type="entry name" value="bZIP_CEBP"/>
    <property type="match status" value="1"/>
</dbReference>
<organism evidence="4 5">
    <name type="scientific">Patiria miniata</name>
    <name type="common">Bat star</name>
    <name type="synonym">Asterina miniata</name>
    <dbReference type="NCBI Taxonomy" id="46514"/>
    <lineage>
        <taxon>Eukaryota</taxon>
        <taxon>Metazoa</taxon>
        <taxon>Echinodermata</taxon>
        <taxon>Eleutherozoa</taxon>
        <taxon>Asterozoa</taxon>
        <taxon>Asteroidea</taxon>
        <taxon>Valvatacea</taxon>
        <taxon>Valvatida</taxon>
        <taxon>Asterinidae</taxon>
        <taxon>Patiria</taxon>
    </lineage>
</organism>
<keyword evidence="1" id="KW-0175">Coiled coil</keyword>
<accession>A0A914ARD2</accession>
<feature type="compositionally biased region" description="Basic residues" evidence="2">
    <location>
        <begin position="196"/>
        <end position="211"/>
    </location>
</feature>
<sequence length="292" mass="32698">MDSPGNFCMYDSEYYTEKELNKPDEVFLFGNEDSMNFGGLADYTGLFQNENSIDLNAYINPSTSPTDGFIQLSDLLPSSPPKSTIPTELPPLIRPEEAETSQSTSRHTLQHTSSPSVTVANLPDSMPSSHPQFMSHHQDCQEGAAALQVKVEPSEQVEPAEYYQEEEYDYDDDDASTYTSGPSRPSSPISQTPSQRGRKLTSKSSSSRRVRPIPDKDSEEYRQKRVKNNIAVRRSREKSKAKSYELQGKVKELTTENDRLNKRVELLTKELTVLKSLFTNVGKSAPPSLANM</sequence>
<dbReference type="Pfam" id="PF07716">
    <property type="entry name" value="bZIP_2"/>
    <property type="match status" value="1"/>
</dbReference>
<feature type="compositionally biased region" description="Polar residues" evidence="2">
    <location>
        <begin position="176"/>
        <end position="195"/>
    </location>
</feature>
<evidence type="ECO:0000256" key="2">
    <source>
        <dbReference type="SAM" id="MobiDB-lite"/>
    </source>
</evidence>
<dbReference type="OrthoDB" id="10032067at2759"/>
<evidence type="ECO:0000313" key="4">
    <source>
        <dbReference type="EnsemblMetazoa" id="XP_038066322.1"/>
    </source>
</evidence>
<dbReference type="PROSITE" id="PS50217">
    <property type="entry name" value="BZIP"/>
    <property type="match status" value="1"/>
</dbReference>
<dbReference type="InterPro" id="IPR031106">
    <property type="entry name" value="C/EBP"/>
</dbReference>
<feature type="region of interest" description="Disordered" evidence="2">
    <location>
        <begin position="167"/>
        <end position="221"/>
    </location>
</feature>
<dbReference type="GO" id="GO:0000981">
    <property type="term" value="F:DNA-binding transcription factor activity, RNA polymerase II-specific"/>
    <property type="evidence" value="ECO:0007669"/>
    <property type="project" value="TreeGrafter"/>
</dbReference>
<dbReference type="PANTHER" id="PTHR23334">
    <property type="entry name" value="CCAAT/ENHANCER BINDING PROTEIN"/>
    <property type="match status" value="1"/>
</dbReference>
<dbReference type="AlphaFoldDB" id="A0A914ARD2"/>
<dbReference type="InterPro" id="IPR046347">
    <property type="entry name" value="bZIP_sf"/>
</dbReference>
<feature type="coiled-coil region" evidence="1">
    <location>
        <begin position="243"/>
        <end position="277"/>
    </location>
</feature>
<feature type="domain" description="BZIP" evidence="3">
    <location>
        <begin position="218"/>
        <end position="281"/>
    </location>
</feature>